<proteinExistence type="predicted"/>
<feature type="signal peptide" evidence="1">
    <location>
        <begin position="1"/>
        <end position="26"/>
    </location>
</feature>
<name>A0A8B6EXM6_MYTGA</name>
<organism evidence="2 3">
    <name type="scientific">Mytilus galloprovincialis</name>
    <name type="common">Mediterranean mussel</name>
    <dbReference type="NCBI Taxonomy" id="29158"/>
    <lineage>
        <taxon>Eukaryota</taxon>
        <taxon>Metazoa</taxon>
        <taxon>Spiralia</taxon>
        <taxon>Lophotrochozoa</taxon>
        <taxon>Mollusca</taxon>
        <taxon>Bivalvia</taxon>
        <taxon>Autobranchia</taxon>
        <taxon>Pteriomorphia</taxon>
        <taxon>Mytilida</taxon>
        <taxon>Mytiloidea</taxon>
        <taxon>Mytilidae</taxon>
        <taxon>Mytilinae</taxon>
        <taxon>Mytilus</taxon>
    </lineage>
</organism>
<protein>
    <submittedName>
        <fullName evidence="2">Uncharacterized protein</fullName>
    </submittedName>
</protein>
<gene>
    <name evidence="2" type="ORF">MGAL_10B035024</name>
</gene>
<accession>A0A8B6EXM6</accession>
<dbReference type="AlphaFoldDB" id="A0A8B6EXM6"/>
<keyword evidence="3" id="KW-1185">Reference proteome</keyword>
<sequence>MVQCRVFPALVFASMYMFSFIGESYGKQIYGNCVKYAVGETKPILRNGDRFCITEGRYVYCKEFKCAITKCLKPVVPYRGCPYCEGTCSYGGAIYQVKDRFVCLDGVNHCSCGAKNSIGSTKIGTNSRSMCFKMQ</sequence>
<evidence type="ECO:0000256" key="1">
    <source>
        <dbReference type="SAM" id="SignalP"/>
    </source>
</evidence>
<reference evidence="2" key="1">
    <citation type="submission" date="2018-11" db="EMBL/GenBank/DDBJ databases">
        <authorList>
            <person name="Alioto T."/>
            <person name="Alioto T."/>
        </authorList>
    </citation>
    <scope>NUCLEOTIDE SEQUENCE</scope>
</reference>
<evidence type="ECO:0000313" key="3">
    <source>
        <dbReference type="Proteomes" id="UP000596742"/>
    </source>
</evidence>
<comment type="caution">
    <text evidence="2">The sequence shown here is derived from an EMBL/GenBank/DDBJ whole genome shotgun (WGS) entry which is preliminary data.</text>
</comment>
<keyword evidence="1" id="KW-0732">Signal</keyword>
<feature type="chain" id="PRO_5032336932" evidence="1">
    <location>
        <begin position="27"/>
        <end position="135"/>
    </location>
</feature>
<evidence type="ECO:0000313" key="2">
    <source>
        <dbReference type="EMBL" id="VDI40681.1"/>
    </source>
</evidence>
<dbReference type="OrthoDB" id="6119212at2759"/>
<dbReference type="Proteomes" id="UP000596742">
    <property type="component" value="Unassembled WGS sequence"/>
</dbReference>
<dbReference type="EMBL" id="UYJE01005818">
    <property type="protein sequence ID" value="VDI40681.1"/>
    <property type="molecule type" value="Genomic_DNA"/>
</dbReference>